<evidence type="ECO:0000256" key="1">
    <source>
        <dbReference type="SAM" id="MobiDB-lite"/>
    </source>
</evidence>
<feature type="transmembrane region" description="Helical" evidence="2">
    <location>
        <begin position="36"/>
        <end position="58"/>
    </location>
</feature>
<feature type="region of interest" description="Disordered" evidence="1">
    <location>
        <begin position="67"/>
        <end position="113"/>
    </location>
</feature>
<gene>
    <name evidence="3" type="ORF">IAA70_04905</name>
</gene>
<comment type="caution">
    <text evidence="3">The sequence shown here is derived from an EMBL/GenBank/DDBJ whole genome shotgun (WGS) entry which is preliminary data.</text>
</comment>
<name>A0A9D1A9R8_9FIRM</name>
<dbReference type="AlphaFoldDB" id="A0A9D1A9R8"/>
<dbReference type="EMBL" id="DVGD01000148">
    <property type="protein sequence ID" value="HIR09725.1"/>
    <property type="molecule type" value="Genomic_DNA"/>
</dbReference>
<keyword evidence="2" id="KW-0812">Transmembrane</keyword>
<keyword evidence="2" id="KW-1133">Transmembrane helix</keyword>
<accession>A0A9D1A9R8</accession>
<evidence type="ECO:0000256" key="2">
    <source>
        <dbReference type="SAM" id="Phobius"/>
    </source>
</evidence>
<evidence type="ECO:0000313" key="4">
    <source>
        <dbReference type="Proteomes" id="UP000824258"/>
    </source>
</evidence>
<proteinExistence type="predicted"/>
<organism evidence="3 4">
    <name type="scientific">Candidatus Avoscillospira stercoripullorum</name>
    <dbReference type="NCBI Taxonomy" id="2840709"/>
    <lineage>
        <taxon>Bacteria</taxon>
        <taxon>Bacillati</taxon>
        <taxon>Bacillota</taxon>
        <taxon>Clostridia</taxon>
        <taxon>Eubacteriales</taxon>
        <taxon>Oscillospiraceae</taxon>
        <taxon>Oscillospiraceae incertae sedis</taxon>
        <taxon>Candidatus Avoscillospira</taxon>
    </lineage>
</organism>
<reference evidence="3" key="1">
    <citation type="submission" date="2020-10" db="EMBL/GenBank/DDBJ databases">
        <authorList>
            <person name="Gilroy R."/>
        </authorList>
    </citation>
    <scope>NUCLEOTIDE SEQUENCE</scope>
    <source>
        <strain evidence="3">ChiHjej9B8-7071</strain>
    </source>
</reference>
<evidence type="ECO:0000313" key="3">
    <source>
        <dbReference type="EMBL" id="HIR09725.1"/>
    </source>
</evidence>
<dbReference type="Proteomes" id="UP000824258">
    <property type="component" value="Unassembled WGS sequence"/>
</dbReference>
<reference evidence="3" key="2">
    <citation type="journal article" date="2021" name="PeerJ">
        <title>Extensive microbial diversity within the chicken gut microbiome revealed by metagenomics and culture.</title>
        <authorList>
            <person name="Gilroy R."/>
            <person name="Ravi A."/>
            <person name="Getino M."/>
            <person name="Pursley I."/>
            <person name="Horton D.L."/>
            <person name="Alikhan N.F."/>
            <person name="Baker D."/>
            <person name="Gharbi K."/>
            <person name="Hall N."/>
            <person name="Watson M."/>
            <person name="Adriaenssens E.M."/>
            <person name="Foster-Nyarko E."/>
            <person name="Jarju S."/>
            <person name="Secka A."/>
            <person name="Antonio M."/>
            <person name="Oren A."/>
            <person name="Chaudhuri R.R."/>
            <person name="La Ragione R."/>
            <person name="Hildebrand F."/>
            <person name="Pallen M.J."/>
        </authorList>
    </citation>
    <scope>NUCLEOTIDE SEQUENCE</scope>
    <source>
        <strain evidence="3">ChiHjej9B8-7071</strain>
    </source>
</reference>
<protein>
    <submittedName>
        <fullName evidence="3">Uncharacterized protein</fullName>
    </submittedName>
</protein>
<sequence length="463" mass="51593">MGNFCKYCGARVDGKTGLCPNCDAGQLRARRRQRNMIWIIAAVAVIAAALGAAAWYLLRTPDSGRQPVHDGLQDVPEAPEIQPEEPLEQDPAAVAGEPEKPEEPEEEPVSSLPADMPKQFLFYSGAGGWMSLLELHPDGTFSGKYEDQNAIAMSAPESMLDSITEGETNLSEFTGRFENMRRVSDVEYVMELAEITYAREPGEQELVDGMWMNYCEAYGLSGAKEVRVYLPGRSTSDFSDSLAWWLTVPYGLDALPDQLEGWCLYNVEEDLAYYESQPVQTAADIWQALLTSGDYLAYTADWAEISVTPTAYALLDIDGDGWEELILQGDEDWPDFHHFSVLLCDSETGEITPAQIQEIWGTEEIVYSTVGQYYGGITYSPTERALVYTELNNGFYFGIIHYRPLEAGKISPSFALGFERTEAGDTTYYLYRDGTSLLTEAAYQAYLDERESIEFQPIPDIGA</sequence>
<keyword evidence="2" id="KW-0472">Membrane</keyword>